<organism evidence="5 6">
    <name type="scientific">Desulfatibacillum aliphaticivorans</name>
    <dbReference type="NCBI Taxonomy" id="218208"/>
    <lineage>
        <taxon>Bacteria</taxon>
        <taxon>Pseudomonadati</taxon>
        <taxon>Thermodesulfobacteriota</taxon>
        <taxon>Desulfobacteria</taxon>
        <taxon>Desulfobacterales</taxon>
        <taxon>Desulfatibacillaceae</taxon>
        <taxon>Desulfatibacillum</taxon>
    </lineage>
</organism>
<gene>
    <name evidence="5" type="ordered locus">Dalk_3601</name>
</gene>
<keyword evidence="4" id="KW-0732">Signal</keyword>
<dbReference type="Gene3D" id="1.25.40.10">
    <property type="entry name" value="Tetratricopeptide repeat domain"/>
    <property type="match status" value="3"/>
</dbReference>
<feature type="signal peptide" evidence="4">
    <location>
        <begin position="1"/>
        <end position="24"/>
    </location>
</feature>
<evidence type="ECO:0000256" key="3">
    <source>
        <dbReference type="PROSITE-ProRule" id="PRU00339"/>
    </source>
</evidence>
<keyword evidence="1" id="KW-0677">Repeat</keyword>
<dbReference type="HOGENOM" id="CLU_643597_0_0_7"/>
<evidence type="ECO:0000256" key="2">
    <source>
        <dbReference type="ARBA" id="ARBA00022803"/>
    </source>
</evidence>
<dbReference type="InterPro" id="IPR011990">
    <property type="entry name" value="TPR-like_helical_dom_sf"/>
</dbReference>
<reference evidence="5 6" key="1">
    <citation type="journal article" date="2012" name="Environ. Microbiol.">
        <title>The genome sequence of Desulfatibacillum alkenivorans AK-01: a blueprint for anaerobic alkane oxidation.</title>
        <authorList>
            <person name="Callaghan A.V."/>
            <person name="Morris B.E."/>
            <person name="Pereira I.A."/>
            <person name="McInerney M.J."/>
            <person name="Austin R.N."/>
            <person name="Groves J.T."/>
            <person name="Kukor J.J."/>
            <person name="Suflita J.M."/>
            <person name="Young L.Y."/>
            <person name="Zylstra G.J."/>
            <person name="Wawrik B."/>
        </authorList>
    </citation>
    <scope>NUCLEOTIDE SEQUENCE [LARGE SCALE GENOMIC DNA]</scope>
    <source>
        <strain evidence="5 6">AK-01</strain>
    </source>
</reference>
<dbReference type="Pfam" id="PF13432">
    <property type="entry name" value="TPR_16"/>
    <property type="match status" value="3"/>
</dbReference>
<protein>
    <submittedName>
        <fullName evidence="5">TPR repeat-containing protein</fullName>
    </submittedName>
</protein>
<keyword evidence="2 3" id="KW-0802">TPR repeat</keyword>
<dbReference type="KEGG" id="dal:Dalk_3601"/>
<evidence type="ECO:0000256" key="1">
    <source>
        <dbReference type="ARBA" id="ARBA00022737"/>
    </source>
</evidence>
<name>B8FGQ9_DESAL</name>
<dbReference type="Proteomes" id="UP000000739">
    <property type="component" value="Chromosome"/>
</dbReference>
<dbReference type="InterPro" id="IPR019734">
    <property type="entry name" value="TPR_rpt"/>
</dbReference>
<dbReference type="eggNOG" id="COG0457">
    <property type="taxonomic scope" value="Bacteria"/>
</dbReference>
<dbReference type="PANTHER" id="PTHR45586:SF1">
    <property type="entry name" value="LIPOPOLYSACCHARIDE ASSEMBLY PROTEIN B"/>
    <property type="match status" value="1"/>
</dbReference>
<evidence type="ECO:0000313" key="6">
    <source>
        <dbReference type="Proteomes" id="UP000000739"/>
    </source>
</evidence>
<dbReference type="RefSeq" id="WP_015948346.1">
    <property type="nucleotide sequence ID" value="NC_011768.1"/>
</dbReference>
<feature type="chain" id="PRO_5002871696" evidence="4">
    <location>
        <begin position="25"/>
        <end position="425"/>
    </location>
</feature>
<evidence type="ECO:0000313" key="5">
    <source>
        <dbReference type="EMBL" id="ACL05289.1"/>
    </source>
</evidence>
<evidence type="ECO:0000256" key="4">
    <source>
        <dbReference type="SAM" id="SignalP"/>
    </source>
</evidence>
<dbReference type="PANTHER" id="PTHR45586">
    <property type="entry name" value="TPR REPEAT-CONTAINING PROTEIN PA4667"/>
    <property type="match status" value="1"/>
</dbReference>
<dbReference type="InterPro" id="IPR051012">
    <property type="entry name" value="CellSynth/LPSAsmb/PSIAsmb"/>
</dbReference>
<accession>B8FGQ9</accession>
<sequence>MKKALCIAAIAFFVLCTGSPSSFAEEQISRPLHNALEKAQSLMAMGEYRQASNLLEEFRKNNDDRHYLLDFILGAAYLEQAQPSLAKDQFAACIQKKPDYLPALQNLARCWFDLGDMPQAADNYKKAYALSNPKEPDLLYYAAACLASGGDYPAALEAFRRLMTEHTSQARLEWKEALVQTLIQADEKRESLPVLEEIIREATGDRKRRWQEVLLYQYAELGMDKKAVAYVHALLDEYPNEPLWWKTLWRLHLNQGRYKEALAGLIVYSYFQPLTPKEIELAGDLYSASGVPGKAADFYEQSLKSKQNPDVILKIADAFHRTGKLREALDWLDKALEQDQENTILLSRAYILYDMKDYSNAATAFKTAVPLAKKPGQAWLMAGFAAYNANNLGNAKEFLKNAEKYQYSKKTASTLLSHIMQQEDS</sequence>
<dbReference type="EMBL" id="CP001322">
    <property type="protein sequence ID" value="ACL05289.1"/>
    <property type="molecule type" value="Genomic_DNA"/>
</dbReference>
<dbReference type="PROSITE" id="PS50005">
    <property type="entry name" value="TPR"/>
    <property type="match status" value="1"/>
</dbReference>
<proteinExistence type="predicted"/>
<keyword evidence="6" id="KW-1185">Reference proteome</keyword>
<dbReference type="SUPFAM" id="SSF48452">
    <property type="entry name" value="TPR-like"/>
    <property type="match status" value="2"/>
</dbReference>
<dbReference type="AlphaFoldDB" id="B8FGQ9"/>
<dbReference type="SMART" id="SM00028">
    <property type="entry name" value="TPR"/>
    <property type="match status" value="6"/>
</dbReference>
<feature type="repeat" description="TPR" evidence="3">
    <location>
        <begin position="309"/>
        <end position="342"/>
    </location>
</feature>